<name>A0A6A7BJP9_9PLEO</name>
<organism evidence="1 2">
    <name type="scientific">Plenodomus tracheiphilus IPT5</name>
    <dbReference type="NCBI Taxonomy" id="1408161"/>
    <lineage>
        <taxon>Eukaryota</taxon>
        <taxon>Fungi</taxon>
        <taxon>Dikarya</taxon>
        <taxon>Ascomycota</taxon>
        <taxon>Pezizomycotina</taxon>
        <taxon>Dothideomycetes</taxon>
        <taxon>Pleosporomycetidae</taxon>
        <taxon>Pleosporales</taxon>
        <taxon>Pleosporineae</taxon>
        <taxon>Leptosphaeriaceae</taxon>
        <taxon>Plenodomus</taxon>
    </lineage>
</organism>
<reference evidence="1" key="1">
    <citation type="submission" date="2020-01" db="EMBL/GenBank/DDBJ databases">
        <authorList>
            <consortium name="DOE Joint Genome Institute"/>
            <person name="Haridas S."/>
            <person name="Albert R."/>
            <person name="Binder M."/>
            <person name="Bloem J."/>
            <person name="Labutti K."/>
            <person name="Salamov A."/>
            <person name="Andreopoulos B."/>
            <person name="Baker S.E."/>
            <person name="Barry K."/>
            <person name="Bills G."/>
            <person name="Bluhm B.H."/>
            <person name="Cannon C."/>
            <person name="Castanera R."/>
            <person name="Culley D.E."/>
            <person name="Daum C."/>
            <person name="Ezra D."/>
            <person name="Gonzalez J.B."/>
            <person name="Henrissat B."/>
            <person name="Kuo A."/>
            <person name="Liang C."/>
            <person name="Lipzen A."/>
            <person name="Lutzoni F."/>
            <person name="Magnuson J."/>
            <person name="Mondo S."/>
            <person name="Nolan M."/>
            <person name="Ohm R."/>
            <person name="Pangilinan J."/>
            <person name="Park H.-J."/>
            <person name="Ramirez L."/>
            <person name="Alfaro M."/>
            <person name="Sun H."/>
            <person name="Tritt A."/>
            <person name="Yoshinaga Y."/>
            <person name="Zwiers L.-H."/>
            <person name="Turgeon B.G."/>
            <person name="Goodwin S.B."/>
            <person name="Spatafora J.W."/>
            <person name="Crous P.W."/>
            <person name="Grigoriev I.V."/>
        </authorList>
    </citation>
    <scope>NUCLEOTIDE SEQUENCE</scope>
    <source>
        <strain evidence="1">IPT5</strain>
    </source>
</reference>
<keyword evidence="2" id="KW-1185">Reference proteome</keyword>
<sequence>MSNNAATSLPTGTYNYDQVVNFAMTHFSNVFTAIPEWTEVPWEPVDTSRVGFSEHSLFHGHLTIDGSHHKVSAYMTLAGDVQLFRHGMGLSYKDNGNLELASLWQFLSTTALRPELLDLKALCGYYFLAAGHVDFVHVNEGWLKRFEMACKAIGDAARAEDGMDAEGVSGVVQKLLDDAKERRLEWARRMEDELVVAWPDYKMAWK</sequence>
<dbReference type="AlphaFoldDB" id="A0A6A7BJP9"/>
<dbReference type="OrthoDB" id="3665793at2759"/>
<accession>A0A6A7BJP9</accession>
<protein>
    <submittedName>
        <fullName evidence="1">Uncharacterized protein</fullName>
    </submittedName>
</protein>
<evidence type="ECO:0000313" key="1">
    <source>
        <dbReference type="EMBL" id="KAF2855736.1"/>
    </source>
</evidence>
<gene>
    <name evidence="1" type="ORF">T440DRAFT_464115</name>
</gene>
<dbReference type="Proteomes" id="UP000799423">
    <property type="component" value="Unassembled WGS sequence"/>
</dbReference>
<evidence type="ECO:0000313" key="2">
    <source>
        <dbReference type="Proteomes" id="UP000799423"/>
    </source>
</evidence>
<dbReference type="EMBL" id="MU006290">
    <property type="protein sequence ID" value="KAF2855736.1"/>
    <property type="molecule type" value="Genomic_DNA"/>
</dbReference>
<proteinExistence type="predicted"/>